<protein>
    <submittedName>
        <fullName evidence="1">Uncharacterized protein</fullName>
    </submittedName>
</protein>
<evidence type="ECO:0000313" key="1">
    <source>
        <dbReference type="EMBL" id="VVU95720.1"/>
    </source>
</evidence>
<gene>
    <name evidence="1" type="ORF">CPAV1605_1475</name>
</gene>
<organism evidence="1">
    <name type="scientific">seawater metagenome</name>
    <dbReference type="NCBI Taxonomy" id="1561972"/>
    <lineage>
        <taxon>unclassified sequences</taxon>
        <taxon>metagenomes</taxon>
        <taxon>ecological metagenomes</taxon>
    </lineage>
</organism>
<sequence length="476" mass="53068">MVKLIRLKSDQDKLLFNNNIQSDLIIKPNSKIALQNVSFKKTVESIKVDSTNKKIVYNNGDGDTTINLTESTYDNTDFQNLLTDMKNKLNESLNSTNPSDIGTEFDVRINSSNKMVVETEYALQINPTNRFGTVNIDKSDPTAIFKNAGGNAWDANIGSNSLSAFDGKNGCGIFRAQIGFLGSAGFGFYIGLSETEPQDMAGDFTPNNCQFVINAEHSGTVYRFVDPANPTLTNSTLTPETVAQTDPNNENDILAIEASQGKIELKIYNASNPAGIILTGTTPQEYLGDKPLYPIIGFYNNDCHVKDIQYTFINDFALSNEIDVKQIQVSATLTPPQQDDSIQLKEFDFETTPFARSLGYDFRSLTDSVSEMNFIADKSVRFFDDTECYLVEALNLNFDSYDGSKGQEKRRNLLAVIQNIRDRNQPDVLFDSNSLTFIDLNNPQPLPLRNLQFRIINSDEDDIDVDGFSNMTLLLD</sequence>
<name>A0A5E8CMK2_9ZZZZ</name>
<proteinExistence type="predicted"/>
<dbReference type="EMBL" id="CABVLZ010000009">
    <property type="protein sequence ID" value="VVU95720.1"/>
    <property type="molecule type" value="Genomic_DNA"/>
</dbReference>
<dbReference type="AlphaFoldDB" id="A0A5E8CMK2"/>
<accession>A0A5E8CMK2</accession>
<reference evidence="1" key="1">
    <citation type="submission" date="2019-09" db="EMBL/GenBank/DDBJ databases">
        <authorList>
            <person name="Needham M D."/>
        </authorList>
    </citation>
    <scope>NUCLEOTIDE SEQUENCE</scope>
</reference>